<protein>
    <recommendedName>
        <fullName evidence="1">PepSY domain-containing protein</fullName>
    </recommendedName>
</protein>
<dbReference type="Pfam" id="PF03413">
    <property type="entry name" value="PepSY"/>
    <property type="match status" value="1"/>
</dbReference>
<feature type="domain" description="PepSY" evidence="1">
    <location>
        <begin position="2"/>
        <end position="82"/>
    </location>
</feature>
<dbReference type="Proteomes" id="UP000265715">
    <property type="component" value="Unassembled WGS sequence"/>
</dbReference>
<dbReference type="RefSeq" id="WP_119315886.1">
    <property type="nucleotide sequence ID" value="NZ_QXDL01000144.1"/>
</dbReference>
<keyword evidence="3" id="KW-1185">Reference proteome</keyword>
<dbReference type="OrthoDB" id="26135at2"/>
<evidence type="ECO:0000313" key="3">
    <source>
        <dbReference type="Proteomes" id="UP000265715"/>
    </source>
</evidence>
<comment type="caution">
    <text evidence="2">The sequence shown here is derived from an EMBL/GenBank/DDBJ whole genome shotgun (WGS) entry which is preliminary data.</text>
</comment>
<accession>A0A399ED85</accession>
<dbReference type="InterPro" id="IPR025711">
    <property type="entry name" value="PepSY"/>
</dbReference>
<proteinExistence type="predicted"/>
<sequence>MIDVKQAVQIANEYIQSLFTERQIPELRLEEVEMSQDGAYWEVTLSFVVREPTAYLSLGDAARTREYKVFRINAETGQVQSMKIRKV</sequence>
<name>A0A399ED85_9DEIN</name>
<evidence type="ECO:0000313" key="2">
    <source>
        <dbReference type="EMBL" id="RIH81898.1"/>
    </source>
</evidence>
<reference evidence="2 3" key="1">
    <citation type="submission" date="2018-08" db="EMBL/GenBank/DDBJ databases">
        <title>Meiothermus terrae DSM 26712 genome sequencing project.</title>
        <authorList>
            <person name="Da Costa M.S."/>
            <person name="Albuquerque L."/>
            <person name="Raposo P."/>
            <person name="Froufe H.J.C."/>
            <person name="Barroso C.S."/>
            <person name="Egas C."/>
        </authorList>
    </citation>
    <scope>NUCLEOTIDE SEQUENCE [LARGE SCALE GENOMIC DNA]</scope>
    <source>
        <strain evidence="2 3">DSM 26712</strain>
    </source>
</reference>
<dbReference type="EMBL" id="QXDL01000144">
    <property type="protein sequence ID" value="RIH81898.1"/>
    <property type="molecule type" value="Genomic_DNA"/>
</dbReference>
<organism evidence="2 3">
    <name type="scientific">Calidithermus terrae</name>
    <dbReference type="NCBI Taxonomy" id="1408545"/>
    <lineage>
        <taxon>Bacteria</taxon>
        <taxon>Thermotogati</taxon>
        <taxon>Deinococcota</taxon>
        <taxon>Deinococci</taxon>
        <taxon>Thermales</taxon>
        <taxon>Thermaceae</taxon>
        <taxon>Calidithermus</taxon>
    </lineage>
</organism>
<evidence type="ECO:0000259" key="1">
    <source>
        <dbReference type="Pfam" id="PF03413"/>
    </source>
</evidence>
<gene>
    <name evidence="2" type="ORF">Mterra_02911</name>
</gene>
<dbReference type="AlphaFoldDB" id="A0A399ED85"/>